<dbReference type="Pfam" id="PF19768">
    <property type="entry name" value="DUF6255"/>
    <property type="match status" value="1"/>
</dbReference>
<dbReference type="Proteomes" id="UP001552479">
    <property type="component" value="Unassembled WGS sequence"/>
</dbReference>
<sequence length="155" mass="16362">MGSTVRRTAIGDQRGTRRGAAEPGNASAPRARGLPDMPGAKGGLVGGGERRGQGESRGRARRDAAALEVAHDGGDVRVRIRCNHSEGWNHPAPGEACCRSCGVTRFADYGAVRPPGLAHALTPKPRDARRADRSAATWIANVPRKMVWWGLAPVA</sequence>
<evidence type="ECO:0000256" key="1">
    <source>
        <dbReference type="SAM" id="MobiDB-lite"/>
    </source>
</evidence>
<proteinExistence type="predicted"/>
<evidence type="ECO:0000313" key="3">
    <source>
        <dbReference type="Proteomes" id="UP001552479"/>
    </source>
</evidence>
<organism evidence="2 3">
    <name type="scientific">Streptomyces roseoverticillatus</name>
    <dbReference type="NCBI Taxonomy" id="66429"/>
    <lineage>
        <taxon>Bacteria</taxon>
        <taxon>Bacillati</taxon>
        <taxon>Actinomycetota</taxon>
        <taxon>Actinomycetes</taxon>
        <taxon>Kitasatosporales</taxon>
        <taxon>Streptomycetaceae</taxon>
        <taxon>Streptomyces</taxon>
    </lineage>
</organism>
<dbReference type="InterPro" id="IPR046222">
    <property type="entry name" value="DUF6255"/>
</dbReference>
<comment type="caution">
    <text evidence="2">The sequence shown here is derived from an EMBL/GenBank/DDBJ whole genome shotgun (WGS) entry which is preliminary data.</text>
</comment>
<protein>
    <submittedName>
        <fullName evidence="2">DUF6255 family natural product biosynthesis protein</fullName>
    </submittedName>
</protein>
<feature type="region of interest" description="Disordered" evidence="1">
    <location>
        <begin position="1"/>
        <end position="69"/>
    </location>
</feature>
<name>A0ABV3IZU8_9ACTN</name>
<dbReference type="RefSeq" id="WP_366089509.1">
    <property type="nucleotide sequence ID" value="NZ_JBFASG010000028.1"/>
</dbReference>
<gene>
    <name evidence="2" type="ORF">AB0L03_24535</name>
</gene>
<evidence type="ECO:0000313" key="2">
    <source>
        <dbReference type="EMBL" id="MEV4925951.1"/>
    </source>
</evidence>
<dbReference type="EMBL" id="JBFASG010000028">
    <property type="protein sequence ID" value="MEV4925951.1"/>
    <property type="molecule type" value="Genomic_DNA"/>
</dbReference>
<keyword evidence="3" id="KW-1185">Reference proteome</keyword>
<reference evidence="2 3" key="1">
    <citation type="submission" date="2024-06" db="EMBL/GenBank/DDBJ databases">
        <title>The Natural Products Discovery Center: Release of the First 8490 Sequenced Strains for Exploring Actinobacteria Biosynthetic Diversity.</title>
        <authorList>
            <person name="Kalkreuter E."/>
            <person name="Kautsar S.A."/>
            <person name="Yang D."/>
            <person name="Bader C.D."/>
            <person name="Teijaro C.N."/>
            <person name="Fluegel L."/>
            <person name="Davis C.M."/>
            <person name="Simpson J.R."/>
            <person name="Lauterbach L."/>
            <person name="Steele A.D."/>
            <person name="Gui C."/>
            <person name="Meng S."/>
            <person name="Li G."/>
            <person name="Viehrig K."/>
            <person name="Ye F."/>
            <person name="Su P."/>
            <person name="Kiefer A.F."/>
            <person name="Nichols A."/>
            <person name="Cepeda A.J."/>
            <person name="Yan W."/>
            <person name="Fan B."/>
            <person name="Jiang Y."/>
            <person name="Adhikari A."/>
            <person name="Zheng C.-J."/>
            <person name="Schuster L."/>
            <person name="Cowan T.M."/>
            <person name="Smanski M.J."/>
            <person name="Chevrette M.G."/>
            <person name="De Carvalho L.P.S."/>
            <person name="Shen B."/>
        </authorList>
    </citation>
    <scope>NUCLEOTIDE SEQUENCE [LARGE SCALE GENOMIC DNA]</scope>
    <source>
        <strain evidence="2 3">NPDC053791</strain>
    </source>
</reference>
<feature type="compositionally biased region" description="Basic and acidic residues" evidence="1">
    <location>
        <begin position="48"/>
        <end position="69"/>
    </location>
</feature>
<accession>A0ABV3IZU8</accession>